<sequence>MFCKSFLICSLFFLLTGCSSEQSAKHASKTVSLMGKAEPSEAFVPATINLVGIGDSLTRGLGDESDHGGYFGMVKEMLEQQDEIKEVLIDNYGVIGYKTSNLQNKLSEEDVMASIKEADIILMTIGGNDLMGVVRNHLFSLDFEPFRKEQKHFENRMRDIFTEIRELNSSAYIVYVGLYNPFTYMLSELPELDTIIDEWNRASQQIVSKDGNAVFVKVDHLFSSVDDDTLLYKDKFHPNENGYSIIADQVFEAIIESPLDRFANQQ</sequence>
<name>A0ABS7ULM2_9BACI</name>
<dbReference type="InterPro" id="IPR013830">
    <property type="entry name" value="SGNH_hydro"/>
</dbReference>
<dbReference type="InterPro" id="IPR051532">
    <property type="entry name" value="Ester_Hydrolysis_Enzymes"/>
</dbReference>
<evidence type="ECO:0000256" key="1">
    <source>
        <dbReference type="SAM" id="SignalP"/>
    </source>
</evidence>
<evidence type="ECO:0000313" key="3">
    <source>
        <dbReference type="EMBL" id="MBZ5749210.1"/>
    </source>
</evidence>
<keyword evidence="3" id="KW-0378">Hydrolase</keyword>
<dbReference type="GO" id="GO:0016787">
    <property type="term" value="F:hydrolase activity"/>
    <property type="evidence" value="ECO:0007669"/>
    <property type="project" value="UniProtKB-KW"/>
</dbReference>
<proteinExistence type="predicted"/>
<evidence type="ECO:0000313" key="4">
    <source>
        <dbReference type="Proteomes" id="UP001165287"/>
    </source>
</evidence>
<accession>A0ABS7ULM2</accession>
<keyword evidence="1" id="KW-0732">Signal</keyword>
<dbReference type="SUPFAM" id="SSF52266">
    <property type="entry name" value="SGNH hydrolase"/>
    <property type="match status" value="1"/>
</dbReference>
<dbReference type="Gene3D" id="3.40.50.1110">
    <property type="entry name" value="SGNH hydrolase"/>
    <property type="match status" value="1"/>
</dbReference>
<dbReference type="Proteomes" id="UP001165287">
    <property type="component" value="Unassembled WGS sequence"/>
</dbReference>
<feature type="domain" description="SGNH hydrolase-type esterase" evidence="2">
    <location>
        <begin position="53"/>
        <end position="244"/>
    </location>
</feature>
<gene>
    <name evidence="3" type="ORF">K9V48_02880</name>
</gene>
<dbReference type="Pfam" id="PF13472">
    <property type="entry name" value="Lipase_GDSL_2"/>
    <property type="match status" value="1"/>
</dbReference>
<dbReference type="CDD" id="cd04506">
    <property type="entry name" value="SGNH_hydrolase_YpmR_like"/>
    <property type="match status" value="1"/>
</dbReference>
<dbReference type="PANTHER" id="PTHR30383:SF27">
    <property type="entry name" value="SPORE GERMINATION LIPASE LIPC"/>
    <property type="match status" value="1"/>
</dbReference>
<dbReference type="PANTHER" id="PTHR30383">
    <property type="entry name" value="THIOESTERASE 1/PROTEASE 1/LYSOPHOSPHOLIPASE L1"/>
    <property type="match status" value="1"/>
</dbReference>
<reference evidence="3" key="1">
    <citation type="submission" date="2024-05" db="EMBL/GenBank/DDBJ databases">
        <title>Metabacillus sp. nov., isolated from the rhizosphere soil of tomato plants.</title>
        <authorList>
            <person name="Ma R."/>
        </authorList>
    </citation>
    <scope>NUCLEOTIDE SEQUENCE</scope>
    <source>
        <strain evidence="3">DBTR6</strain>
    </source>
</reference>
<keyword evidence="4" id="KW-1185">Reference proteome</keyword>
<dbReference type="InterPro" id="IPR036514">
    <property type="entry name" value="SGNH_hydro_sf"/>
</dbReference>
<organism evidence="3 4">
    <name type="scientific">Metabacillus rhizolycopersici</name>
    <dbReference type="NCBI Taxonomy" id="2875709"/>
    <lineage>
        <taxon>Bacteria</taxon>
        <taxon>Bacillati</taxon>
        <taxon>Bacillota</taxon>
        <taxon>Bacilli</taxon>
        <taxon>Bacillales</taxon>
        <taxon>Bacillaceae</taxon>
        <taxon>Metabacillus</taxon>
    </lineage>
</organism>
<protein>
    <submittedName>
        <fullName evidence="3">SGNH/GDSL hydrolase family protein</fullName>
    </submittedName>
</protein>
<dbReference type="PROSITE" id="PS51257">
    <property type="entry name" value="PROKAR_LIPOPROTEIN"/>
    <property type="match status" value="1"/>
</dbReference>
<dbReference type="RefSeq" id="WP_224136744.1">
    <property type="nucleotide sequence ID" value="NZ_JAIQUM010000004.1"/>
</dbReference>
<feature type="chain" id="PRO_5045679340" evidence="1">
    <location>
        <begin position="25"/>
        <end position="266"/>
    </location>
</feature>
<dbReference type="EMBL" id="JAIQUM010000004">
    <property type="protein sequence ID" value="MBZ5749210.1"/>
    <property type="molecule type" value="Genomic_DNA"/>
</dbReference>
<comment type="caution">
    <text evidence="3">The sequence shown here is derived from an EMBL/GenBank/DDBJ whole genome shotgun (WGS) entry which is preliminary data.</text>
</comment>
<feature type="signal peptide" evidence="1">
    <location>
        <begin position="1"/>
        <end position="24"/>
    </location>
</feature>
<evidence type="ECO:0000259" key="2">
    <source>
        <dbReference type="Pfam" id="PF13472"/>
    </source>
</evidence>